<accession>A0ABV2Y0P6</accession>
<feature type="compositionally biased region" description="Low complexity" evidence="1">
    <location>
        <begin position="188"/>
        <end position="204"/>
    </location>
</feature>
<keyword evidence="3" id="KW-1185">Reference proteome</keyword>
<gene>
    <name evidence="2" type="ORF">ABZ568_25955</name>
</gene>
<comment type="caution">
    <text evidence="2">The sequence shown here is derived from an EMBL/GenBank/DDBJ whole genome shotgun (WGS) entry which is preliminary data.</text>
</comment>
<protein>
    <recommendedName>
        <fullName evidence="4">Core-binding (CB) domain-containing protein</fullName>
    </recommendedName>
</protein>
<name>A0ABV2Y0P6_9ACTN</name>
<dbReference type="Proteomes" id="UP001550603">
    <property type="component" value="Unassembled WGS sequence"/>
</dbReference>
<evidence type="ECO:0000256" key="1">
    <source>
        <dbReference type="SAM" id="MobiDB-lite"/>
    </source>
</evidence>
<evidence type="ECO:0000313" key="2">
    <source>
        <dbReference type="EMBL" id="MEU2269784.1"/>
    </source>
</evidence>
<evidence type="ECO:0000313" key="3">
    <source>
        <dbReference type="Proteomes" id="UP001550603"/>
    </source>
</evidence>
<sequence>MRSRLAASTIASTVTQWIDLARFLHRRRICTLADADTAALRAYGLHLKADATDRRTARGKLRAISLLYAYDQLTTHPTGIARPPWDVEELADDYLPQQRGGGGENTTEPLATATIASLLTWSLRLVEDLADDILGAASAAKRLAADARTNPTTGSGAAALEQLLLPLLTSGAPLPATTRRGRPAVARTWWSPASPAPRSTRSTG</sequence>
<dbReference type="EMBL" id="JBEYBN010000041">
    <property type="protein sequence ID" value="MEU2269784.1"/>
    <property type="molecule type" value="Genomic_DNA"/>
</dbReference>
<reference evidence="2 3" key="1">
    <citation type="submission" date="2024-06" db="EMBL/GenBank/DDBJ databases">
        <title>The Natural Products Discovery Center: Release of the First 8490 Sequenced Strains for Exploring Actinobacteria Biosynthetic Diversity.</title>
        <authorList>
            <person name="Kalkreuter E."/>
            <person name="Kautsar S.A."/>
            <person name="Yang D."/>
            <person name="Bader C.D."/>
            <person name="Teijaro C.N."/>
            <person name="Fluegel L."/>
            <person name="Davis C.M."/>
            <person name="Simpson J.R."/>
            <person name="Lauterbach L."/>
            <person name="Steele A.D."/>
            <person name="Gui C."/>
            <person name="Meng S."/>
            <person name="Li G."/>
            <person name="Viehrig K."/>
            <person name="Ye F."/>
            <person name="Su P."/>
            <person name="Kiefer A.F."/>
            <person name="Nichols A."/>
            <person name="Cepeda A.J."/>
            <person name="Yan W."/>
            <person name="Fan B."/>
            <person name="Jiang Y."/>
            <person name="Adhikari A."/>
            <person name="Zheng C.-J."/>
            <person name="Schuster L."/>
            <person name="Cowan T.M."/>
            <person name="Smanski M.J."/>
            <person name="Chevrette M.G."/>
            <person name="De Carvalho L.P.S."/>
            <person name="Shen B."/>
        </authorList>
    </citation>
    <scope>NUCLEOTIDE SEQUENCE [LARGE SCALE GENOMIC DNA]</scope>
    <source>
        <strain evidence="2 3">NPDC019583</strain>
    </source>
</reference>
<organism evidence="2 3">
    <name type="scientific">Streptomyces olindensis</name>
    <dbReference type="NCBI Taxonomy" id="358823"/>
    <lineage>
        <taxon>Bacteria</taxon>
        <taxon>Bacillati</taxon>
        <taxon>Actinomycetota</taxon>
        <taxon>Actinomycetes</taxon>
        <taxon>Kitasatosporales</taxon>
        <taxon>Streptomycetaceae</taxon>
        <taxon>Streptomyces</taxon>
    </lineage>
</organism>
<evidence type="ECO:0008006" key="4">
    <source>
        <dbReference type="Google" id="ProtNLM"/>
    </source>
</evidence>
<feature type="region of interest" description="Disordered" evidence="1">
    <location>
        <begin position="174"/>
        <end position="204"/>
    </location>
</feature>
<dbReference type="RefSeq" id="WP_359791092.1">
    <property type="nucleotide sequence ID" value="NZ_JBEYBN010000041.1"/>
</dbReference>
<proteinExistence type="predicted"/>